<dbReference type="RefSeq" id="WP_126998743.1">
    <property type="nucleotide sequence ID" value="NZ_CP034346.1"/>
</dbReference>
<dbReference type="GO" id="GO:0005886">
    <property type="term" value="C:plasma membrane"/>
    <property type="evidence" value="ECO:0007669"/>
    <property type="project" value="UniProtKB-SubCell"/>
</dbReference>
<evidence type="ECO:0000256" key="7">
    <source>
        <dbReference type="ARBA" id="ARBA00023136"/>
    </source>
</evidence>
<dbReference type="KEGG" id="plut:EI981_12955"/>
<evidence type="ECO:0000313" key="9">
    <source>
        <dbReference type="EMBL" id="AZS15281.1"/>
    </source>
</evidence>
<dbReference type="EMBL" id="CP034346">
    <property type="protein sequence ID" value="AZS15281.1"/>
    <property type="molecule type" value="Genomic_DNA"/>
</dbReference>
<sequence length="243" mass="25922">MQENLQIKQHGVEVREESFLQGVKDCIPTLLGYLSIGFAAGVLGKTSGLSVTEITLMSLLVYAGSAQFIIAGMVAANGSASAIIFTIFFVNLRHLLLSAALSPYFRHLSPLKNMLIGSLLTDETFGVAMAQTANKTYISDRWMHGLNITAYLNWVIANIAGAFLGQWITDPQKFGLDFALPAMFIGLLVLMMVSRAKVAVDIVVAVSAVVIVVGVSLLTSGSVGVIVATIIAATIGMVVEKWK</sequence>
<keyword evidence="10" id="KW-1185">Reference proteome</keyword>
<keyword evidence="6 8" id="KW-1133">Transmembrane helix</keyword>
<evidence type="ECO:0000256" key="3">
    <source>
        <dbReference type="ARBA" id="ARBA00022448"/>
    </source>
</evidence>
<evidence type="ECO:0000256" key="6">
    <source>
        <dbReference type="ARBA" id="ARBA00022989"/>
    </source>
</evidence>
<evidence type="ECO:0000256" key="1">
    <source>
        <dbReference type="ARBA" id="ARBA00004651"/>
    </source>
</evidence>
<organism evidence="9 10">
    <name type="scientific">Paenibacillus lutimineralis</name>
    <dbReference type="NCBI Taxonomy" id="2707005"/>
    <lineage>
        <taxon>Bacteria</taxon>
        <taxon>Bacillati</taxon>
        <taxon>Bacillota</taxon>
        <taxon>Bacilli</taxon>
        <taxon>Bacillales</taxon>
        <taxon>Paenibacillaceae</taxon>
        <taxon>Paenibacillus</taxon>
    </lineage>
</organism>
<evidence type="ECO:0000256" key="5">
    <source>
        <dbReference type="ARBA" id="ARBA00022692"/>
    </source>
</evidence>
<dbReference type="GO" id="GO:1903785">
    <property type="term" value="P:L-valine transmembrane transport"/>
    <property type="evidence" value="ECO:0007669"/>
    <property type="project" value="TreeGrafter"/>
</dbReference>
<dbReference type="InterPro" id="IPR011606">
    <property type="entry name" value="Brnchd-chn_aa_trnsp_permease"/>
</dbReference>
<name>A0A3S9UYF9_9BACL</name>
<dbReference type="AlphaFoldDB" id="A0A3S9UYF9"/>
<keyword evidence="4" id="KW-1003">Cell membrane</keyword>
<dbReference type="OrthoDB" id="3177005at2"/>
<comment type="similarity">
    <text evidence="2">Belongs to the AzlC family.</text>
</comment>
<evidence type="ECO:0000256" key="4">
    <source>
        <dbReference type="ARBA" id="ARBA00022475"/>
    </source>
</evidence>
<dbReference type="PANTHER" id="PTHR34979:SF1">
    <property type="entry name" value="INNER MEMBRANE PROTEIN YGAZ"/>
    <property type="match status" value="1"/>
</dbReference>
<keyword evidence="3" id="KW-0813">Transport</keyword>
<feature type="transmembrane region" description="Helical" evidence="8">
    <location>
        <begin position="148"/>
        <end position="168"/>
    </location>
</feature>
<accession>A0A3S9UYF9</accession>
<evidence type="ECO:0000256" key="2">
    <source>
        <dbReference type="ARBA" id="ARBA00010735"/>
    </source>
</evidence>
<reference evidence="10" key="1">
    <citation type="submission" date="2018-12" db="EMBL/GenBank/DDBJ databases">
        <title>Complete genome sequence of Paenibacillus sp. MBLB1234.</title>
        <authorList>
            <person name="Nam Y.-D."/>
            <person name="Kang J."/>
            <person name="Chung W.-H."/>
            <person name="Park Y.S."/>
        </authorList>
    </citation>
    <scope>NUCLEOTIDE SEQUENCE [LARGE SCALE GENOMIC DNA]</scope>
    <source>
        <strain evidence="10">MBLB1234</strain>
    </source>
</reference>
<proteinExistence type="inferred from homology"/>
<gene>
    <name evidence="9" type="ORF">EI981_12955</name>
</gene>
<dbReference type="Pfam" id="PF03591">
    <property type="entry name" value="AzlC"/>
    <property type="match status" value="1"/>
</dbReference>
<dbReference type="PANTHER" id="PTHR34979">
    <property type="entry name" value="INNER MEMBRANE PROTEIN YGAZ"/>
    <property type="match status" value="1"/>
</dbReference>
<comment type="subcellular location">
    <subcellularLocation>
        <location evidence="1">Cell membrane</location>
        <topology evidence="1">Multi-pass membrane protein</topology>
    </subcellularLocation>
</comment>
<feature type="transmembrane region" description="Helical" evidence="8">
    <location>
        <begin position="174"/>
        <end position="191"/>
    </location>
</feature>
<protein>
    <submittedName>
        <fullName evidence="9">Branched-chain amino acid ABC transporter permease</fullName>
    </submittedName>
</protein>
<evidence type="ECO:0000256" key="8">
    <source>
        <dbReference type="SAM" id="Phobius"/>
    </source>
</evidence>
<keyword evidence="7 8" id="KW-0472">Membrane</keyword>
<keyword evidence="5 8" id="KW-0812">Transmembrane</keyword>
<feature type="transmembrane region" description="Helical" evidence="8">
    <location>
        <begin position="27"/>
        <end position="44"/>
    </location>
</feature>
<dbReference type="Proteomes" id="UP000270678">
    <property type="component" value="Chromosome"/>
</dbReference>
<evidence type="ECO:0000313" key="10">
    <source>
        <dbReference type="Proteomes" id="UP000270678"/>
    </source>
</evidence>